<evidence type="ECO:0000256" key="1">
    <source>
        <dbReference type="SAM" id="Phobius"/>
    </source>
</evidence>
<keyword evidence="1" id="KW-0472">Membrane</keyword>
<organism evidence="2 3">
    <name type="scientific">Streptococcus cristatus</name>
    <dbReference type="NCBI Taxonomy" id="45634"/>
    <lineage>
        <taxon>Bacteria</taxon>
        <taxon>Bacillati</taxon>
        <taxon>Bacillota</taxon>
        <taxon>Bacilli</taxon>
        <taxon>Lactobacillales</taxon>
        <taxon>Streptococcaceae</taxon>
        <taxon>Streptococcus</taxon>
    </lineage>
</organism>
<evidence type="ECO:0000313" key="3">
    <source>
        <dbReference type="Proteomes" id="UP000070377"/>
    </source>
</evidence>
<keyword evidence="1" id="KW-0812">Transmembrane</keyword>
<accession>A0A139N4Y8</accession>
<keyword evidence="1" id="KW-1133">Transmembrane helix</keyword>
<evidence type="ECO:0000313" key="2">
    <source>
        <dbReference type="EMBL" id="KXT71106.1"/>
    </source>
</evidence>
<protein>
    <recommendedName>
        <fullName evidence="4">MarR family transcriptional regulator</fullName>
    </recommendedName>
</protein>
<comment type="caution">
    <text evidence="2">The sequence shown here is derived from an EMBL/GenBank/DDBJ whole genome shotgun (WGS) entry which is preliminary data.</text>
</comment>
<dbReference type="AlphaFoldDB" id="A0A139N4Y8"/>
<name>A0A139N4Y8_STRCR</name>
<evidence type="ECO:0008006" key="4">
    <source>
        <dbReference type="Google" id="ProtNLM"/>
    </source>
</evidence>
<dbReference type="GeneID" id="48424331"/>
<dbReference type="Proteomes" id="UP000070377">
    <property type="component" value="Unassembled WGS sequence"/>
</dbReference>
<proteinExistence type="predicted"/>
<sequence length="88" mass="10329">MNETAYILVALSLVILFLYNKREKVKLQILLQQELLKSDHFRQELQEKMATSENQNDLIAYINKNYRLGILYSKELVETIASEHASQE</sequence>
<dbReference type="RefSeq" id="WP_005591475.1">
    <property type="nucleotide sequence ID" value="NZ_JASHGI010000002.1"/>
</dbReference>
<dbReference type="STRING" id="45634.SCRDD08_00185"/>
<dbReference type="PATRIC" id="fig|45634.11.peg.512"/>
<reference evidence="2 3" key="1">
    <citation type="submission" date="2016-01" db="EMBL/GenBank/DDBJ databases">
        <title>Highly variable Streptococcus oralis are common among viridans streptococci isolated from primates.</title>
        <authorList>
            <person name="Denapaite D."/>
            <person name="Rieger M."/>
            <person name="Koendgen S."/>
            <person name="Brueckner R."/>
            <person name="Ochigava I."/>
            <person name="Kappeler P."/>
            <person name="Maetz-Rensing K."/>
            <person name="Leendertz F."/>
            <person name="Hakenbeck R."/>
        </authorList>
    </citation>
    <scope>NUCLEOTIDE SEQUENCE [LARGE SCALE GENOMIC DNA]</scope>
    <source>
        <strain evidence="2 3">DD08</strain>
    </source>
</reference>
<feature type="transmembrane region" description="Helical" evidence="1">
    <location>
        <begin position="6"/>
        <end position="22"/>
    </location>
</feature>
<gene>
    <name evidence="2" type="ORF">SCRDD08_00185</name>
</gene>
<dbReference type="EMBL" id="LQRD01000014">
    <property type="protein sequence ID" value="KXT71106.1"/>
    <property type="molecule type" value="Genomic_DNA"/>
</dbReference>